<comment type="caution">
    <text evidence="1">The sequence shown here is derived from an EMBL/GenBank/DDBJ whole genome shotgun (WGS) entry which is preliminary data.</text>
</comment>
<gene>
    <name evidence="1" type="primary">pseF</name>
    <name evidence="1" type="ORF">ACIKP7_09585</name>
</gene>
<dbReference type="Proteomes" id="UP001615411">
    <property type="component" value="Unassembled WGS sequence"/>
</dbReference>
<accession>A0ACC7LVV1</accession>
<organism evidence="1 2">
    <name type="scientific">Pseudomonas caricapapayae</name>
    <dbReference type="NCBI Taxonomy" id="46678"/>
    <lineage>
        <taxon>Bacteria</taxon>
        <taxon>Pseudomonadati</taxon>
        <taxon>Pseudomonadota</taxon>
        <taxon>Gammaproteobacteria</taxon>
        <taxon>Pseudomonadales</taxon>
        <taxon>Pseudomonadaceae</taxon>
        <taxon>Pseudomonas</taxon>
    </lineage>
</organism>
<dbReference type="EMBL" id="JBIUGF010000022">
    <property type="protein sequence ID" value="MFJ1338374.1"/>
    <property type="molecule type" value="Genomic_DNA"/>
</dbReference>
<proteinExistence type="predicted"/>
<reference evidence="1" key="1">
    <citation type="submission" date="2024-10" db="EMBL/GenBank/DDBJ databases">
        <title>Aeromonas and Pseudomonas from the Cagarras Archipelago, Rio de Janeiro, Brazil.</title>
        <authorList>
            <person name="Canellas A.L.B."/>
            <person name="Laport M.S."/>
        </authorList>
    </citation>
    <scope>NUCLEOTIDE SEQUENCE</scope>
    <source>
        <strain evidence="1">ACP-7</strain>
    </source>
</reference>
<sequence>MRLAVIPARGGSKRIPRKNIKTFCGKPMIAWSIEAALQSGCFDSVIVSTDDEEIARIARAYGASTPFVRPVELSDDHTGTIPVIQHTIEWCKANGVSAQQVCCIYATAPFVSPDDLRRGLSVLEESGSHYAFSVTSYAFPIQRAIRLTGAGRVEMFNAEHFNTRSQDLEESYHDAGQFYWGLTSAWLSAKVIFSPDSSAVLLPRHRVQDIDTPEDWIRAEWLFKALDAESSSL</sequence>
<keyword evidence="1" id="KW-0548">Nucleotidyltransferase</keyword>
<evidence type="ECO:0000313" key="2">
    <source>
        <dbReference type="Proteomes" id="UP001615411"/>
    </source>
</evidence>
<evidence type="ECO:0000313" key="1">
    <source>
        <dbReference type="EMBL" id="MFJ1338374.1"/>
    </source>
</evidence>
<keyword evidence="2" id="KW-1185">Reference proteome</keyword>
<dbReference type="EC" id="2.7.7.81" evidence="1"/>
<name>A0ACC7LVV1_9PSED</name>
<keyword evidence="1" id="KW-0808">Transferase</keyword>
<protein>
    <submittedName>
        <fullName evidence="1">Pseudaminic acid cytidylyltransferase</fullName>
        <ecNumber evidence="1">2.7.7.81</ecNumber>
    </submittedName>
</protein>